<dbReference type="InterPro" id="IPR017853">
    <property type="entry name" value="GH"/>
</dbReference>
<keyword evidence="6" id="KW-1185">Reference proteome</keyword>
<dbReference type="Gene3D" id="1.10.10.10">
    <property type="entry name" value="Winged helix-like DNA-binding domain superfamily/Winged helix DNA-binding domain"/>
    <property type="match status" value="1"/>
</dbReference>
<dbReference type="Gene3D" id="3.20.20.80">
    <property type="entry name" value="Glycosidases"/>
    <property type="match status" value="1"/>
</dbReference>
<accession>A0ABZ1PAG3</accession>
<dbReference type="PANTHER" id="PTHR34154">
    <property type="entry name" value="ALKALI-SENSITIVE LINKAGE PROTEIN 1"/>
    <property type="match status" value="1"/>
</dbReference>
<dbReference type="InterPro" id="IPR014284">
    <property type="entry name" value="RNA_pol_sigma-70_dom"/>
</dbReference>
<dbReference type="Pfam" id="PF11790">
    <property type="entry name" value="Glyco_hydro_cc"/>
    <property type="match status" value="1"/>
</dbReference>
<feature type="region of interest" description="Disordered" evidence="2">
    <location>
        <begin position="349"/>
        <end position="378"/>
    </location>
</feature>
<feature type="compositionally biased region" description="Low complexity" evidence="2">
    <location>
        <begin position="285"/>
        <end position="295"/>
    </location>
</feature>
<protein>
    <recommendedName>
        <fullName evidence="1">RNA polymerase sigma factor</fullName>
    </recommendedName>
</protein>
<evidence type="ECO:0000313" key="5">
    <source>
        <dbReference type="EMBL" id="WUI81063.1"/>
    </source>
</evidence>
<dbReference type="SUPFAM" id="SSF51445">
    <property type="entry name" value="(Trans)glycosidases"/>
    <property type="match status" value="1"/>
</dbReference>
<dbReference type="PROSITE" id="PS01063">
    <property type="entry name" value="SIGMA70_ECF"/>
    <property type="match status" value="1"/>
</dbReference>
<feature type="compositionally biased region" description="Low complexity" evidence="2">
    <location>
        <begin position="358"/>
        <end position="378"/>
    </location>
</feature>
<evidence type="ECO:0000256" key="2">
    <source>
        <dbReference type="SAM" id="MobiDB-lite"/>
    </source>
</evidence>
<dbReference type="InterPro" id="IPR013324">
    <property type="entry name" value="RNA_pol_sigma_r3/r4-like"/>
</dbReference>
<evidence type="ECO:0000259" key="4">
    <source>
        <dbReference type="Pfam" id="PF11790"/>
    </source>
</evidence>
<dbReference type="InterPro" id="IPR013325">
    <property type="entry name" value="RNA_pol_sigma_r2"/>
</dbReference>
<dbReference type="SUPFAM" id="SSF88946">
    <property type="entry name" value="Sigma2 domain of RNA polymerase sigma factors"/>
    <property type="match status" value="1"/>
</dbReference>
<dbReference type="EMBL" id="CP107941">
    <property type="protein sequence ID" value="WUI81063.1"/>
    <property type="molecule type" value="Genomic_DNA"/>
</dbReference>
<dbReference type="InterPro" id="IPR000838">
    <property type="entry name" value="RNA_pol_sigma70_ECF_CS"/>
</dbReference>
<dbReference type="SUPFAM" id="SSF88659">
    <property type="entry name" value="Sigma3 and sigma4 domains of RNA polymerase sigma factors"/>
    <property type="match status" value="1"/>
</dbReference>
<sequence length="629" mass="67006">MSSAGRALPDAGLVVAARQGDQRALDDVVAASLPLVYNIVGRALRGHADVDDVVQETLVRVIRYLPALNDPAAYRSWLVAIAIRQVRDWEQRRRLALNRDAGLDAIHNVPDPASDFAGMTILRLGLTDQRREVAEATRWLDPDDQELLSLWWLEETGEITRAEVADALGLSPGHVAVRIHRMKEQIQSARGVVRALGARPGCPDLRAVSGEWDGTPSPLWRKRLARHVRDCAFCGRLGSTLLPIDRLLAGLPMLPLPAGLSAHFPSVAAPPAAAQAVGYHPPGPTAGHTAGTTPPGGVPSDGGGGPSIVDLAVNRPRGLVPSLAAGVAAAVLAITMAVVILPEDPPAPSWAAPPPAAPTAVASPSVAPSPSARPSSKAPVVPAVSSARKGVGVWNFAGASQALANSKAGWYYTWGTQHPGISTPRGVTFVPMIRSAENVTATELARARAAGPDLLTFNEPDMPEQANMTVEQALDLWPQLMATGSRLGSPAVAWGGPDPQGWLDRFMTGAQARGHRVDFITLHWFGADFTTSTAVDQLRRYLQAVHQRYRKPIWLTEFALIRFDSGGAQFPGQEQQAAFLTAATTMLGQQSYVQRYAWFGLPATDKDRSGLFSNGTEATVVGRAFQAAR</sequence>
<keyword evidence="1" id="KW-0804">Transcription</keyword>
<evidence type="ECO:0000259" key="3">
    <source>
        <dbReference type="Pfam" id="PF04542"/>
    </source>
</evidence>
<dbReference type="Gene3D" id="1.10.1740.10">
    <property type="match status" value="1"/>
</dbReference>
<feature type="domain" description="RNA polymerase sigma-70 region 2" evidence="3">
    <location>
        <begin position="29"/>
        <end position="92"/>
    </location>
</feature>
<keyword evidence="1" id="KW-0238">DNA-binding</keyword>
<feature type="domain" description="Asl1-like glycosyl hydrolase catalytic" evidence="4">
    <location>
        <begin position="403"/>
        <end position="625"/>
    </location>
</feature>
<gene>
    <name evidence="5" type="ORF">OG375_24545</name>
</gene>
<dbReference type="InterPro" id="IPR053183">
    <property type="entry name" value="ASL1"/>
</dbReference>
<keyword evidence="1" id="KW-0731">Sigma factor</keyword>
<dbReference type="RefSeq" id="WP_328367702.1">
    <property type="nucleotide sequence ID" value="NZ_CP107941.1"/>
</dbReference>
<dbReference type="InterPro" id="IPR024655">
    <property type="entry name" value="Asl1_glyco_hydro_catalytic"/>
</dbReference>
<comment type="similarity">
    <text evidence="1">Belongs to the sigma-70 factor family. ECF subfamily.</text>
</comment>
<reference evidence="5 6" key="1">
    <citation type="submission" date="2022-10" db="EMBL/GenBank/DDBJ databases">
        <title>The complete genomes of actinobacterial strains from the NBC collection.</title>
        <authorList>
            <person name="Joergensen T.S."/>
            <person name="Alvarez Arevalo M."/>
            <person name="Sterndorff E.B."/>
            <person name="Faurdal D."/>
            <person name="Vuksanovic O."/>
            <person name="Mourched A.-S."/>
            <person name="Charusanti P."/>
            <person name="Shaw S."/>
            <person name="Blin K."/>
            <person name="Weber T."/>
        </authorList>
    </citation>
    <scope>NUCLEOTIDE SEQUENCE [LARGE SCALE GENOMIC DNA]</scope>
    <source>
        <strain evidence="5 6">NBC_00396</strain>
    </source>
</reference>
<dbReference type="PANTHER" id="PTHR34154:SF3">
    <property type="entry name" value="ALKALI-SENSITIVE LINKAGE PROTEIN 1"/>
    <property type="match status" value="1"/>
</dbReference>
<keyword evidence="1" id="KW-0805">Transcription regulation</keyword>
<dbReference type="InterPro" id="IPR036388">
    <property type="entry name" value="WH-like_DNA-bd_sf"/>
</dbReference>
<evidence type="ECO:0000313" key="6">
    <source>
        <dbReference type="Proteomes" id="UP001346877"/>
    </source>
</evidence>
<proteinExistence type="inferred from homology"/>
<dbReference type="InterPro" id="IPR007627">
    <property type="entry name" value="RNA_pol_sigma70_r2"/>
</dbReference>
<dbReference type="NCBIfam" id="TIGR02937">
    <property type="entry name" value="sigma70-ECF"/>
    <property type="match status" value="1"/>
</dbReference>
<organism evidence="5 6">
    <name type="scientific">Micromonospora zamorensis</name>
    <dbReference type="NCBI Taxonomy" id="709883"/>
    <lineage>
        <taxon>Bacteria</taxon>
        <taxon>Bacillati</taxon>
        <taxon>Actinomycetota</taxon>
        <taxon>Actinomycetes</taxon>
        <taxon>Micromonosporales</taxon>
        <taxon>Micromonosporaceae</taxon>
        <taxon>Micromonospora</taxon>
    </lineage>
</organism>
<feature type="region of interest" description="Disordered" evidence="2">
    <location>
        <begin position="274"/>
        <end position="305"/>
    </location>
</feature>
<dbReference type="Pfam" id="PF04542">
    <property type="entry name" value="Sigma70_r2"/>
    <property type="match status" value="1"/>
</dbReference>
<name>A0ABZ1PAG3_9ACTN</name>
<evidence type="ECO:0000256" key="1">
    <source>
        <dbReference type="RuleBase" id="RU000716"/>
    </source>
</evidence>
<dbReference type="Proteomes" id="UP001346877">
    <property type="component" value="Chromosome"/>
</dbReference>